<reference evidence="2 3" key="1">
    <citation type="submission" date="2019-06" db="EMBL/GenBank/DDBJ databases">
        <authorList>
            <person name="Li J."/>
        </authorList>
    </citation>
    <scope>NUCLEOTIDE SEQUENCE [LARGE SCALE GENOMIC DNA]</scope>
    <source>
        <strain evidence="2 3">LMG 28165</strain>
    </source>
</reference>
<evidence type="ECO:0000313" key="3">
    <source>
        <dbReference type="Proteomes" id="UP000312032"/>
    </source>
</evidence>
<dbReference type="AlphaFoldDB" id="A0A5C4U117"/>
<sequence length="112" mass="12209">MKMLRREVCSGVVAALAFSVCLAPQVGALGKDDPRYKDNIGTYTVKCQVHQNAPGNPVSGFVFGNHSKDPEAAENDANLFVSKFGPNNTKRHCKTQKKYTPRGAYTTSMTPM</sequence>
<evidence type="ECO:0000256" key="1">
    <source>
        <dbReference type="SAM" id="SignalP"/>
    </source>
</evidence>
<proteinExistence type="predicted"/>
<gene>
    <name evidence="2" type="ORF">FHE74_10350</name>
</gene>
<accession>A0A5C4U117</accession>
<feature type="chain" id="PRO_5039085867" evidence="1">
    <location>
        <begin position="29"/>
        <end position="112"/>
    </location>
</feature>
<evidence type="ECO:0000313" key="2">
    <source>
        <dbReference type="EMBL" id="TNL94609.1"/>
    </source>
</evidence>
<feature type="signal peptide" evidence="1">
    <location>
        <begin position="1"/>
        <end position="28"/>
    </location>
</feature>
<organism evidence="2 3">
    <name type="scientific">Corynebacterium tapiri</name>
    <dbReference type="NCBI Taxonomy" id="1448266"/>
    <lineage>
        <taxon>Bacteria</taxon>
        <taxon>Bacillati</taxon>
        <taxon>Actinomycetota</taxon>
        <taxon>Actinomycetes</taxon>
        <taxon>Mycobacteriales</taxon>
        <taxon>Corynebacteriaceae</taxon>
        <taxon>Corynebacterium</taxon>
    </lineage>
</organism>
<protein>
    <submittedName>
        <fullName evidence="2">Uncharacterized protein</fullName>
    </submittedName>
</protein>
<keyword evidence="1" id="KW-0732">Signal</keyword>
<dbReference type="OrthoDB" id="4409896at2"/>
<comment type="caution">
    <text evidence="2">The sequence shown here is derived from an EMBL/GenBank/DDBJ whole genome shotgun (WGS) entry which is preliminary data.</text>
</comment>
<keyword evidence="3" id="KW-1185">Reference proteome</keyword>
<dbReference type="Proteomes" id="UP000312032">
    <property type="component" value="Unassembled WGS sequence"/>
</dbReference>
<name>A0A5C4U117_9CORY</name>
<dbReference type="EMBL" id="VDHJ01000021">
    <property type="protein sequence ID" value="TNL94609.1"/>
    <property type="molecule type" value="Genomic_DNA"/>
</dbReference>